<feature type="region of interest" description="Disordered" evidence="5">
    <location>
        <begin position="1"/>
        <end position="20"/>
    </location>
</feature>
<dbReference type="PANTHER" id="PTHR23017:SF3">
    <property type="entry name" value="G-PROTEIN COUPLED RECEPTORS FAMILY 1 PROFILE DOMAIN-CONTAINING PROTEIN"/>
    <property type="match status" value="1"/>
</dbReference>
<keyword evidence="8" id="KW-1185">Reference proteome</keyword>
<evidence type="ECO:0000313" key="8">
    <source>
        <dbReference type="Proteomes" id="UP000887565"/>
    </source>
</evidence>
<dbReference type="CDD" id="cd00637">
    <property type="entry name" value="7tm_classA_rhodopsin-like"/>
    <property type="match status" value="1"/>
</dbReference>
<evidence type="ECO:0000256" key="5">
    <source>
        <dbReference type="SAM" id="MobiDB-lite"/>
    </source>
</evidence>
<evidence type="ECO:0000256" key="1">
    <source>
        <dbReference type="ARBA" id="ARBA00004370"/>
    </source>
</evidence>
<sequence>MTTCNLLNHEQKKKKSDDKSRIRRDFTAIVHRIMGKKASLFSDGSPTTINNGIIHAEQLSKHENSNKLMSGNDDYALSDAAWIHSNISEILDVDYAMTNVSFDDQSSEEWELNIVASIYLSVFIIYIVPYLICIYVVVKAKDLINKPYYQILLHMALADVVQIFNSLFSCVFTLMRNEEPFWSNKLAGALTDGCWFLYCCLAHILALNRFVSMYFPLKVGEYFSARRTKIIIGVAWVYGTTWIGALTVPGYTFMFFIEFYTWDYAENYGSAVARRLNLTSDMFHLTVLVVWYTLIFIKLRQKYDVCLVLLNLFSTVVFIRK</sequence>
<organism evidence="8 9">
    <name type="scientific">Romanomermis culicivorax</name>
    <name type="common">Nematode worm</name>
    <dbReference type="NCBI Taxonomy" id="13658"/>
    <lineage>
        <taxon>Eukaryota</taxon>
        <taxon>Metazoa</taxon>
        <taxon>Ecdysozoa</taxon>
        <taxon>Nematoda</taxon>
        <taxon>Enoplea</taxon>
        <taxon>Dorylaimia</taxon>
        <taxon>Mermithida</taxon>
        <taxon>Mermithoidea</taxon>
        <taxon>Mermithidae</taxon>
        <taxon>Romanomermis</taxon>
    </lineage>
</organism>
<proteinExistence type="predicted"/>
<evidence type="ECO:0000259" key="7">
    <source>
        <dbReference type="PROSITE" id="PS50262"/>
    </source>
</evidence>
<dbReference type="WBParaSite" id="nRc.2.0.1.t27318-RA">
    <property type="protein sequence ID" value="nRc.2.0.1.t27318-RA"/>
    <property type="gene ID" value="nRc.2.0.1.g27318"/>
</dbReference>
<feature type="transmembrane region" description="Helical" evidence="6">
    <location>
        <begin position="236"/>
        <end position="262"/>
    </location>
</feature>
<keyword evidence="3 6" id="KW-1133">Transmembrane helix</keyword>
<dbReference type="Gene3D" id="1.20.1070.10">
    <property type="entry name" value="Rhodopsin 7-helix transmembrane proteins"/>
    <property type="match status" value="1"/>
</dbReference>
<dbReference type="PROSITE" id="PS50262">
    <property type="entry name" value="G_PROTEIN_RECEP_F1_2"/>
    <property type="match status" value="1"/>
</dbReference>
<evidence type="ECO:0000256" key="4">
    <source>
        <dbReference type="ARBA" id="ARBA00023136"/>
    </source>
</evidence>
<dbReference type="OMA" id="WELNIVA"/>
<accession>A0A915JMI1</accession>
<dbReference type="Pfam" id="PF10321">
    <property type="entry name" value="7TM_GPCR_Srt"/>
    <property type="match status" value="1"/>
</dbReference>
<dbReference type="InterPro" id="IPR017452">
    <property type="entry name" value="GPCR_Rhodpsn_7TM"/>
</dbReference>
<keyword evidence="4 6" id="KW-0472">Membrane</keyword>
<comment type="subcellular location">
    <subcellularLocation>
        <location evidence="1">Membrane</location>
    </subcellularLocation>
</comment>
<feature type="transmembrane region" description="Helical" evidence="6">
    <location>
        <begin position="195"/>
        <end position="215"/>
    </location>
</feature>
<feature type="transmembrane region" description="Helical" evidence="6">
    <location>
        <begin position="114"/>
        <end position="138"/>
    </location>
</feature>
<dbReference type="PANTHER" id="PTHR23017">
    <property type="entry name" value="SERPENTINE RECEPTOR, CLASS X"/>
    <property type="match status" value="1"/>
</dbReference>
<feature type="transmembrane region" description="Helical" evidence="6">
    <location>
        <begin position="150"/>
        <end position="175"/>
    </location>
</feature>
<keyword evidence="2 6" id="KW-0812">Transmembrane</keyword>
<evidence type="ECO:0000256" key="6">
    <source>
        <dbReference type="SAM" id="Phobius"/>
    </source>
</evidence>
<reference evidence="9" key="1">
    <citation type="submission" date="2022-11" db="UniProtKB">
        <authorList>
            <consortium name="WormBaseParasite"/>
        </authorList>
    </citation>
    <scope>IDENTIFICATION</scope>
</reference>
<evidence type="ECO:0000256" key="3">
    <source>
        <dbReference type="ARBA" id="ARBA00022989"/>
    </source>
</evidence>
<name>A0A915JMI1_ROMCU</name>
<feature type="domain" description="G-protein coupled receptors family 1 profile" evidence="7">
    <location>
        <begin position="129"/>
        <end position="239"/>
    </location>
</feature>
<dbReference type="AlphaFoldDB" id="A0A915JMI1"/>
<evidence type="ECO:0000313" key="9">
    <source>
        <dbReference type="WBParaSite" id="nRc.2.0.1.t27318-RA"/>
    </source>
</evidence>
<dbReference type="InterPro" id="IPR019425">
    <property type="entry name" value="7TM_GPCR_serpentine_rcpt_Srt"/>
</dbReference>
<protein>
    <submittedName>
        <fullName evidence="9">G-protein coupled receptors family 1 profile domain-containing protein</fullName>
    </submittedName>
</protein>
<dbReference type="Proteomes" id="UP000887565">
    <property type="component" value="Unplaced"/>
</dbReference>
<feature type="transmembrane region" description="Helical" evidence="6">
    <location>
        <begin position="282"/>
        <end position="299"/>
    </location>
</feature>
<dbReference type="GO" id="GO:0016020">
    <property type="term" value="C:membrane"/>
    <property type="evidence" value="ECO:0007669"/>
    <property type="project" value="UniProtKB-SubCell"/>
</dbReference>
<evidence type="ECO:0000256" key="2">
    <source>
        <dbReference type="ARBA" id="ARBA00022692"/>
    </source>
</evidence>
<dbReference type="SUPFAM" id="SSF81321">
    <property type="entry name" value="Family A G protein-coupled receptor-like"/>
    <property type="match status" value="1"/>
</dbReference>